<proteinExistence type="inferred from homology"/>
<dbReference type="AlphaFoldDB" id="A0A9W5UVX0"/>
<protein>
    <submittedName>
        <fullName evidence="8">Phenylalanine aminotransferase</fullName>
    </submittedName>
</protein>
<feature type="region of interest" description="Disordered" evidence="6">
    <location>
        <begin position="1"/>
        <end position="30"/>
    </location>
</feature>
<dbReference type="InterPro" id="IPR001917">
    <property type="entry name" value="Aminotrans_II_pyridoxalP_BS"/>
</dbReference>
<dbReference type="Gene3D" id="3.90.1150.10">
    <property type="entry name" value="Aspartate Aminotransferase, domain 1"/>
    <property type="match status" value="1"/>
</dbReference>
<feature type="domain" description="Aminotransferase class I/classII large" evidence="7">
    <location>
        <begin position="19"/>
        <end position="295"/>
    </location>
</feature>
<dbReference type="Pfam" id="PF00155">
    <property type="entry name" value="Aminotran_1_2"/>
    <property type="match status" value="1"/>
</dbReference>
<dbReference type="PANTHER" id="PTHR43643">
    <property type="entry name" value="HISTIDINOL-PHOSPHATE AMINOTRANSFERASE 2"/>
    <property type="match status" value="1"/>
</dbReference>
<comment type="caution">
    <text evidence="8">The sequence shown here is derived from an EMBL/GenBank/DDBJ whole genome shotgun (WGS) entry which is preliminary data.</text>
</comment>
<organism evidence="8 9">
    <name type="scientific">Micromonospora sediminimaris</name>
    <dbReference type="NCBI Taxonomy" id="547162"/>
    <lineage>
        <taxon>Bacteria</taxon>
        <taxon>Bacillati</taxon>
        <taxon>Actinomycetota</taxon>
        <taxon>Actinomycetes</taxon>
        <taxon>Micromonosporales</taxon>
        <taxon>Micromonosporaceae</taxon>
        <taxon>Micromonospora</taxon>
    </lineage>
</organism>
<evidence type="ECO:0000256" key="4">
    <source>
        <dbReference type="ARBA" id="ARBA00022898"/>
    </source>
</evidence>
<dbReference type="Gene3D" id="3.40.640.10">
    <property type="entry name" value="Type I PLP-dependent aspartate aminotransferase-like (Major domain)"/>
    <property type="match status" value="1"/>
</dbReference>
<dbReference type="EMBL" id="BOPD01000029">
    <property type="protein sequence ID" value="GIJ35338.1"/>
    <property type="molecule type" value="Genomic_DNA"/>
</dbReference>
<comment type="cofactor">
    <cofactor evidence="1 5">
        <name>pyridoxal 5'-phosphate</name>
        <dbReference type="ChEBI" id="CHEBI:597326"/>
    </cofactor>
</comment>
<evidence type="ECO:0000256" key="3">
    <source>
        <dbReference type="ARBA" id="ARBA00022679"/>
    </source>
</evidence>
<evidence type="ECO:0000256" key="5">
    <source>
        <dbReference type="RuleBase" id="RU003693"/>
    </source>
</evidence>
<dbReference type="InterPro" id="IPR015422">
    <property type="entry name" value="PyrdxlP-dep_Trfase_small"/>
</dbReference>
<evidence type="ECO:0000313" key="9">
    <source>
        <dbReference type="Proteomes" id="UP000607311"/>
    </source>
</evidence>
<sequence>MREAAGPTAGASRTVTRSLSRNESPHGPLPDIVAAVAASSRDVNRYPDPACTDLTAALARRHGVAPDRVAIGAGSCALLQAVFQLAGPGATAVYAWRSFEYYPILAGHLGIQSERVPLADDVHDLAAMADRITATTRLVVICNPNNPTGTLLGLDRLRAFLDRVPPTCLVALDEAYFEYVDEPMGAGGLALCDRYPNLVVLRTFSKAYGLAGLRVGYLIGAARIVASLREMTLPFAVSAPAQHAAVAALALEDVLLMRVRQTIAERTRVRAALLADGFAVPASQANFLWLGLGENAGPFGSWCARAGIELRVFDGEGVRVSLGSPSDNDAFLAAVHRWRVRNAPELLTTGALR</sequence>
<dbReference type="CDD" id="cd00609">
    <property type="entry name" value="AAT_like"/>
    <property type="match status" value="1"/>
</dbReference>
<name>A0A9W5UVX0_9ACTN</name>
<dbReference type="InterPro" id="IPR015424">
    <property type="entry name" value="PyrdxlP-dep_Trfase"/>
</dbReference>
<dbReference type="InterPro" id="IPR004839">
    <property type="entry name" value="Aminotransferase_I/II_large"/>
</dbReference>
<keyword evidence="3" id="KW-0808">Transferase</keyword>
<evidence type="ECO:0000256" key="1">
    <source>
        <dbReference type="ARBA" id="ARBA00001933"/>
    </source>
</evidence>
<dbReference type="RefSeq" id="WP_232511156.1">
    <property type="nucleotide sequence ID" value="NZ_BOPD01000029.1"/>
</dbReference>
<evidence type="ECO:0000313" key="8">
    <source>
        <dbReference type="EMBL" id="GIJ35338.1"/>
    </source>
</evidence>
<dbReference type="GO" id="GO:0030170">
    <property type="term" value="F:pyridoxal phosphate binding"/>
    <property type="evidence" value="ECO:0007669"/>
    <property type="project" value="InterPro"/>
</dbReference>
<gene>
    <name evidence="8" type="primary">pat</name>
    <name evidence="8" type="ORF">Vse01_44860</name>
</gene>
<evidence type="ECO:0000259" key="7">
    <source>
        <dbReference type="Pfam" id="PF00155"/>
    </source>
</evidence>
<keyword evidence="2 8" id="KW-0032">Aminotransferase</keyword>
<dbReference type="NCBIfam" id="NF002878">
    <property type="entry name" value="PRK03321.1"/>
    <property type="match status" value="1"/>
</dbReference>
<dbReference type="PANTHER" id="PTHR43643:SF3">
    <property type="entry name" value="HISTIDINOL-PHOSPHATE AMINOTRANSFERASE"/>
    <property type="match status" value="1"/>
</dbReference>
<accession>A0A9W5UVX0</accession>
<dbReference type="SUPFAM" id="SSF53383">
    <property type="entry name" value="PLP-dependent transferases"/>
    <property type="match status" value="1"/>
</dbReference>
<comment type="similarity">
    <text evidence="5">Belongs to the class-II pyridoxal-phosphate-dependent aminotransferase family.</text>
</comment>
<keyword evidence="4 5" id="KW-0663">Pyridoxal phosphate</keyword>
<reference evidence="8" key="1">
    <citation type="submission" date="2021-01" db="EMBL/GenBank/DDBJ databases">
        <title>Whole genome shotgun sequence of Verrucosispora sediminis NBRC 107745.</title>
        <authorList>
            <person name="Komaki H."/>
            <person name="Tamura T."/>
        </authorList>
    </citation>
    <scope>NUCLEOTIDE SEQUENCE</scope>
    <source>
        <strain evidence="8">NBRC 107745</strain>
    </source>
</reference>
<dbReference type="Proteomes" id="UP000607311">
    <property type="component" value="Unassembled WGS sequence"/>
</dbReference>
<evidence type="ECO:0000256" key="2">
    <source>
        <dbReference type="ARBA" id="ARBA00022576"/>
    </source>
</evidence>
<evidence type="ECO:0000256" key="6">
    <source>
        <dbReference type="SAM" id="MobiDB-lite"/>
    </source>
</evidence>
<dbReference type="InterPro" id="IPR050106">
    <property type="entry name" value="HistidinolP_aminotransfase"/>
</dbReference>
<dbReference type="InterPro" id="IPR024892">
    <property type="entry name" value="ArAT"/>
</dbReference>
<dbReference type="GO" id="GO:0008483">
    <property type="term" value="F:transaminase activity"/>
    <property type="evidence" value="ECO:0007669"/>
    <property type="project" value="UniProtKB-KW"/>
</dbReference>
<feature type="compositionally biased region" description="Polar residues" evidence="6">
    <location>
        <begin position="11"/>
        <end position="22"/>
    </location>
</feature>
<keyword evidence="9" id="KW-1185">Reference proteome</keyword>
<dbReference type="PROSITE" id="PS00599">
    <property type="entry name" value="AA_TRANSFER_CLASS_2"/>
    <property type="match status" value="1"/>
</dbReference>
<dbReference type="InterPro" id="IPR015421">
    <property type="entry name" value="PyrdxlP-dep_Trfase_major"/>
</dbReference>